<dbReference type="GO" id="GO:0016726">
    <property type="term" value="F:oxidoreductase activity, acting on CH or CH2 groups, NAD or NADP as acceptor"/>
    <property type="evidence" value="ECO:0007669"/>
    <property type="project" value="UniProtKB-UniRule"/>
</dbReference>
<evidence type="ECO:0000256" key="9">
    <source>
        <dbReference type="ARBA" id="ARBA00037922"/>
    </source>
</evidence>
<gene>
    <name evidence="13 16" type="primary">dapB</name>
    <name evidence="16" type="ORF">Lmac_1486</name>
</gene>
<dbReference type="SUPFAM" id="SSF51735">
    <property type="entry name" value="NAD(P)-binding Rossmann-fold domains"/>
    <property type="match status" value="1"/>
</dbReference>
<evidence type="ECO:0000313" key="17">
    <source>
        <dbReference type="Proteomes" id="UP000054908"/>
    </source>
</evidence>
<dbReference type="GO" id="GO:0009089">
    <property type="term" value="P:lysine biosynthetic process via diaminopimelate"/>
    <property type="evidence" value="ECO:0007669"/>
    <property type="project" value="UniProtKB-UniRule"/>
</dbReference>
<comment type="pathway">
    <text evidence="9 13">Amino-acid biosynthesis; L-lysine biosynthesis via DAP pathway; (S)-tetrahydrodipicolinate from L-aspartate: step 4/4.</text>
</comment>
<keyword evidence="6 13" id="KW-0560">Oxidoreductase</keyword>
<keyword evidence="2 13" id="KW-0963">Cytoplasm</keyword>
<feature type="binding site" evidence="13">
    <location>
        <position position="135"/>
    </location>
    <ligand>
        <name>(S)-2,3,4,5-tetrahydrodipicolinate</name>
        <dbReference type="ChEBI" id="CHEBI:16845"/>
    </ligand>
</feature>
<evidence type="ECO:0000256" key="10">
    <source>
        <dbReference type="ARBA" id="ARBA00038983"/>
    </source>
</evidence>
<dbReference type="InterPro" id="IPR022664">
    <property type="entry name" value="DapB_N_CS"/>
</dbReference>
<dbReference type="RefSeq" id="WP_058452257.1">
    <property type="nucleotide sequence ID" value="NZ_CAAAIB010000001.1"/>
</dbReference>
<evidence type="ECO:0000256" key="2">
    <source>
        <dbReference type="ARBA" id="ARBA00022490"/>
    </source>
</evidence>
<evidence type="ECO:0000256" key="7">
    <source>
        <dbReference type="ARBA" id="ARBA00023027"/>
    </source>
</evidence>
<dbReference type="HAMAP" id="MF_00102">
    <property type="entry name" value="DapB"/>
    <property type="match status" value="1"/>
</dbReference>
<keyword evidence="8 13" id="KW-0457">Lysine biosynthesis</keyword>
<evidence type="ECO:0000256" key="8">
    <source>
        <dbReference type="ARBA" id="ARBA00023154"/>
    </source>
</evidence>
<comment type="caution">
    <text evidence="16">The sequence shown here is derived from an EMBL/GenBank/DDBJ whole genome shotgun (WGS) entry which is preliminary data.</text>
</comment>
<comment type="subunit">
    <text evidence="13">Homotetramer.</text>
</comment>
<dbReference type="SUPFAM" id="SSF55347">
    <property type="entry name" value="Glyceraldehyde-3-phosphate dehydrogenase-like, C-terminal domain"/>
    <property type="match status" value="1"/>
</dbReference>
<dbReference type="PATRIC" id="fig|466.6.peg.1566"/>
<dbReference type="GO" id="GO:0019877">
    <property type="term" value="P:diaminopimelate biosynthetic process"/>
    <property type="evidence" value="ECO:0007669"/>
    <property type="project" value="UniProtKB-UniRule"/>
</dbReference>
<feature type="binding site" evidence="13">
    <location>
        <begin position="104"/>
        <end position="107"/>
    </location>
    <ligand>
        <name>NAD(+)</name>
        <dbReference type="ChEBI" id="CHEBI:57540"/>
    </ligand>
</feature>
<dbReference type="InterPro" id="IPR000846">
    <property type="entry name" value="DapB_N"/>
</dbReference>
<protein>
    <recommendedName>
        <fullName evidence="10 13">4-hydroxy-tetrahydrodipicolinate reductase</fullName>
        <shortName evidence="13">HTPA reductase</shortName>
        <ecNumber evidence="10 13">1.17.1.8</ecNumber>
    </recommendedName>
</protein>
<evidence type="ECO:0000256" key="4">
    <source>
        <dbReference type="ARBA" id="ARBA00022857"/>
    </source>
</evidence>
<dbReference type="Gene3D" id="3.30.360.10">
    <property type="entry name" value="Dihydrodipicolinate Reductase, domain 2"/>
    <property type="match status" value="1"/>
</dbReference>
<feature type="active site" description="Proton donor" evidence="13">
    <location>
        <position position="138"/>
    </location>
</feature>
<evidence type="ECO:0000256" key="12">
    <source>
        <dbReference type="ARBA" id="ARBA00049396"/>
    </source>
</evidence>
<keyword evidence="4 13" id="KW-0521">NADP</keyword>
<comment type="subcellular location">
    <subcellularLocation>
        <location evidence="13">Cytoplasm</location>
    </subcellularLocation>
</comment>
<evidence type="ECO:0000256" key="6">
    <source>
        <dbReference type="ARBA" id="ARBA00023002"/>
    </source>
</evidence>
<dbReference type="PIRSF" id="PIRSF000161">
    <property type="entry name" value="DHPR"/>
    <property type="match status" value="1"/>
</dbReference>
<dbReference type="GO" id="GO:0050661">
    <property type="term" value="F:NADP binding"/>
    <property type="evidence" value="ECO:0007669"/>
    <property type="project" value="UniProtKB-UniRule"/>
</dbReference>
<evidence type="ECO:0000259" key="15">
    <source>
        <dbReference type="Pfam" id="PF05173"/>
    </source>
</evidence>
<dbReference type="Pfam" id="PF01113">
    <property type="entry name" value="DapB_N"/>
    <property type="match status" value="1"/>
</dbReference>
<feature type="binding site" evidence="13">
    <location>
        <begin position="78"/>
        <end position="80"/>
    </location>
    <ligand>
        <name>NAD(+)</name>
        <dbReference type="ChEBI" id="CHEBI:57540"/>
    </ligand>
</feature>
<comment type="caution">
    <text evidence="13">Was originally thought to be a dihydrodipicolinate reductase (DHDPR), catalyzing the conversion of dihydrodipicolinate to tetrahydrodipicolinate. However, it was shown in E.coli that the substrate of the enzymatic reaction is not dihydrodipicolinate (DHDP) but in fact (2S,4S)-4-hydroxy-2,3,4,5-tetrahydrodipicolinic acid (HTPA), the product released by the DapA-catalyzed reaction.</text>
</comment>
<keyword evidence="17" id="KW-1185">Reference proteome</keyword>
<dbReference type="GO" id="GO:0008839">
    <property type="term" value="F:4-hydroxy-tetrahydrodipicolinate reductase"/>
    <property type="evidence" value="ECO:0007669"/>
    <property type="project" value="UniProtKB-UniRule"/>
</dbReference>
<dbReference type="PANTHER" id="PTHR20836:SF0">
    <property type="entry name" value="4-HYDROXY-TETRAHYDRODIPICOLINATE REDUCTASE 1, CHLOROPLASTIC-RELATED"/>
    <property type="match status" value="1"/>
</dbReference>
<dbReference type="Gene3D" id="3.40.50.720">
    <property type="entry name" value="NAD(P)-binding Rossmann-like Domain"/>
    <property type="match status" value="1"/>
</dbReference>
<evidence type="ECO:0000256" key="1">
    <source>
        <dbReference type="ARBA" id="ARBA00006642"/>
    </source>
</evidence>
<dbReference type="EC" id="1.17.1.8" evidence="10 13"/>
<comment type="catalytic activity">
    <reaction evidence="11 13">
        <text>(S)-2,3,4,5-tetrahydrodipicolinate + NADP(+) + H2O = (2S,4S)-4-hydroxy-2,3,4,5-tetrahydrodipicolinate + NADPH + H(+)</text>
        <dbReference type="Rhea" id="RHEA:35331"/>
        <dbReference type="ChEBI" id="CHEBI:15377"/>
        <dbReference type="ChEBI" id="CHEBI:15378"/>
        <dbReference type="ChEBI" id="CHEBI:16845"/>
        <dbReference type="ChEBI" id="CHEBI:57783"/>
        <dbReference type="ChEBI" id="CHEBI:58349"/>
        <dbReference type="ChEBI" id="CHEBI:67139"/>
        <dbReference type="EC" id="1.17.1.8"/>
    </reaction>
</comment>
<evidence type="ECO:0000313" key="16">
    <source>
        <dbReference type="EMBL" id="KTD26238.1"/>
    </source>
</evidence>
<dbReference type="Proteomes" id="UP000054908">
    <property type="component" value="Unassembled WGS sequence"/>
</dbReference>
<dbReference type="GO" id="GO:0005829">
    <property type="term" value="C:cytosol"/>
    <property type="evidence" value="ECO:0007669"/>
    <property type="project" value="TreeGrafter"/>
</dbReference>
<dbReference type="Pfam" id="PF05173">
    <property type="entry name" value="DapB_C"/>
    <property type="match status" value="1"/>
</dbReference>
<feature type="binding site" evidence="13">
    <location>
        <begin position="144"/>
        <end position="145"/>
    </location>
    <ligand>
        <name>(S)-2,3,4,5-tetrahydrodipicolinate</name>
        <dbReference type="ChEBI" id="CHEBI:16845"/>
    </ligand>
</feature>
<evidence type="ECO:0000256" key="11">
    <source>
        <dbReference type="ARBA" id="ARBA00049080"/>
    </source>
</evidence>
<feature type="binding site" evidence="13">
    <location>
        <begin position="9"/>
        <end position="14"/>
    </location>
    <ligand>
        <name>NAD(+)</name>
        <dbReference type="ChEBI" id="CHEBI:57540"/>
    </ligand>
</feature>
<keyword evidence="5 13" id="KW-0220">Diaminopimelate biosynthesis</keyword>
<dbReference type="GO" id="GO:0051287">
    <property type="term" value="F:NAD binding"/>
    <property type="evidence" value="ECO:0007669"/>
    <property type="project" value="UniProtKB-UniRule"/>
</dbReference>
<dbReference type="UniPathway" id="UPA00034">
    <property type="reaction ID" value="UER00018"/>
</dbReference>
<comment type="caution">
    <text evidence="13">Lacks conserved residue(s) required for the propagation of feature annotation.</text>
</comment>
<dbReference type="AlphaFoldDB" id="A0A0W0W225"/>
<dbReference type="EMBL" id="LNYL01000038">
    <property type="protein sequence ID" value="KTD26238.1"/>
    <property type="molecule type" value="Genomic_DNA"/>
</dbReference>
<dbReference type="OrthoDB" id="9790352at2"/>
<dbReference type="CDD" id="cd02274">
    <property type="entry name" value="DHDPR_N"/>
    <property type="match status" value="1"/>
</dbReference>
<dbReference type="InterPro" id="IPR022663">
    <property type="entry name" value="DapB_C"/>
</dbReference>
<sequence length="249" mass="26861">MPTRVIVNGAKGKMGVLACQTIQNHPDFALVGSLGRQDDLRRSIIETNAEIVIDLTRADCVFDNSLVIIESGAHPVIGTSGLIDEQIQILKDKCAEKKLGGIIAPNFSISAVLMMSFAAEAARLLPEVEIIEIHHQQKLDAPSGTAMKTAEMIAKARTSKKNELALHELVQGARGGTHHGIPIHSLRLPGVVANQQVIFGAHGETLTITHNSIDRASFMPGIVLACQRVLTLNKLYYGLENVLDLSRAI</sequence>
<accession>A0A0W0W225</accession>
<dbReference type="NCBIfam" id="TIGR00036">
    <property type="entry name" value="dapB"/>
    <property type="match status" value="1"/>
</dbReference>
<name>A0A0W0W225_9GAMM</name>
<proteinExistence type="inferred from homology"/>
<organism evidence="16 17">
    <name type="scientific">Legionella maceachernii</name>
    <dbReference type="NCBI Taxonomy" id="466"/>
    <lineage>
        <taxon>Bacteria</taxon>
        <taxon>Pseudomonadati</taxon>
        <taxon>Pseudomonadota</taxon>
        <taxon>Gammaproteobacteria</taxon>
        <taxon>Legionellales</taxon>
        <taxon>Legionellaceae</taxon>
        <taxon>Legionella</taxon>
    </lineage>
</organism>
<evidence type="ECO:0000256" key="5">
    <source>
        <dbReference type="ARBA" id="ARBA00022915"/>
    </source>
</evidence>
<keyword evidence="7 13" id="KW-0520">NAD</keyword>
<dbReference type="InterPro" id="IPR036291">
    <property type="entry name" value="NAD(P)-bd_dom_sf"/>
</dbReference>
<dbReference type="STRING" id="466.Lmac_1486"/>
<feature type="domain" description="Dihydrodipicolinate reductase N-terminal" evidence="14">
    <location>
        <begin position="4"/>
        <end position="107"/>
    </location>
</feature>
<comment type="catalytic activity">
    <reaction evidence="12 13">
        <text>(S)-2,3,4,5-tetrahydrodipicolinate + NAD(+) + H2O = (2S,4S)-4-hydroxy-2,3,4,5-tetrahydrodipicolinate + NADH + H(+)</text>
        <dbReference type="Rhea" id="RHEA:35323"/>
        <dbReference type="ChEBI" id="CHEBI:15377"/>
        <dbReference type="ChEBI" id="CHEBI:15378"/>
        <dbReference type="ChEBI" id="CHEBI:16845"/>
        <dbReference type="ChEBI" id="CHEBI:57540"/>
        <dbReference type="ChEBI" id="CHEBI:57945"/>
        <dbReference type="ChEBI" id="CHEBI:67139"/>
        <dbReference type="EC" id="1.17.1.8"/>
    </reaction>
</comment>
<dbReference type="PROSITE" id="PS01298">
    <property type="entry name" value="DAPB"/>
    <property type="match status" value="1"/>
</dbReference>
<reference evidence="16 17" key="1">
    <citation type="submission" date="2015-11" db="EMBL/GenBank/DDBJ databases">
        <title>Genomic analysis of 38 Legionella species identifies large and diverse effector repertoires.</title>
        <authorList>
            <person name="Burstein D."/>
            <person name="Amaro F."/>
            <person name="Zusman T."/>
            <person name="Lifshitz Z."/>
            <person name="Cohen O."/>
            <person name="Gilbert J.A."/>
            <person name="Pupko T."/>
            <person name="Shuman H.A."/>
            <person name="Segal G."/>
        </authorList>
    </citation>
    <scope>NUCLEOTIDE SEQUENCE [LARGE SCALE GENOMIC DNA]</scope>
    <source>
        <strain evidence="16 17">PX-1-G2-E2</strain>
    </source>
</reference>
<evidence type="ECO:0000256" key="13">
    <source>
        <dbReference type="HAMAP-Rule" id="MF_00102"/>
    </source>
</evidence>
<feature type="domain" description="Dihydrodipicolinate reductase C-terminal" evidence="15">
    <location>
        <begin position="111"/>
        <end position="243"/>
    </location>
</feature>
<evidence type="ECO:0000259" key="14">
    <source>
        <dbReference type="Pfam" id="PF01113"/>
    </source>
</evidence>
<comment type="similarity">
    <text evidence="1 13">Belongs to the DapB family.</text>
</comment>
<evidence type="ECO:0000256" key="3">
    <source>
        <dbReference type="ARBA" id="ARBA00022605"/>
    </source>
</evidence>
<feature type="active site" description="Proton donor/acceptor" evidence="13">
    <location>
        <position position="134"/>
    </location>
</feature>
<dbReference type="InterPro" id="IPR023940">
    <property type="entry name" value="DHDPR_bac"/>
</dbReference>
<dbReference type="PANTHER" id="PTHR20836">
    <property type="entry name" value="DIHYDRODIPICOLINATE REDUCTASE"/>
    <property type="match status" value="1"/>
</dbReference>
<dbReference type="FunFam" id="3.30.360.10:FF:000009">
    <property type="entry name" value="4-hydroxy-tetrahydrodipicolinate reductase"/>
    <property type="match status" value="1"/>
</dbReference>
<comment type="function">
    <text evidence="13">Catalyzes the conversion of 4-hydroxy-tetrahydrodipicolinate (HTPA) to tetrahydrodipicolinate.</text>
</comment>
<keyword evidence="3 13" id="KW-0028">Amino-acid biosynthesis</keyword>